<feature type="transmembrane region" description="Helical" evidence="10">
    <location>
        <begin position="12"/>
        <end position="31"/>
    </location>
</feature>
<feature type="transmembrane region" description="Helical" evidence="10">
    <location>
        <begin position="96"/>
        <end position="117"/>
    </location>
</feature>
<dbReference type="RefSeq" id="WP_042390128.1">
    <property type="nucleotide sequence ID" value="NZ_BBMZ01000008.1"/>
</dbReference>
<evidence type="ECO:0000259" key="12">
    <source>
        <dbReference type="Pfam" id="PF06750"/>
    </source>
</evidence>
<evidence type="ECO:0000313" key="13">
    <source>
        <dbReference type="EMBL" id="GAL57640.1"/>
    </source>
</evidence>
<evidence type="ECO:0000256" key="3">
    <source>
        <dbReference type="ARBA" id="ARBA00022475"/>
    </source>
</evidence>
<comment type="similarity">
    <text evidence="2 8">Belongs to the peptidase A24 family.</text>
</comment>
<dbReference type="InterPro" id="IPR014032">
    <property type="entry name" value="Peptidase_A24A_bac"/>
</dbReference>
<evidence type="ECO:0000256" key="5">
    <source>
        <dbReference type="ARBA" id="ARBA00022692"/>
    </source>
</evidence>
<evidence type="ECO:0000259" key="11">
    <source>
        <dbReference type="Pfam" id="PF01478"/>
    </source>
</evidence>
<protein>
    <recommendedName>
        <fullName evidence="9">Prepilin leader peptidase/N-methyltransferase</fullName>
        <ecNumber evidence="9">2.1.1.-</ecNumber>
        <ecNumber evidence="9">3.4.23.43</ecNumber>
    </recommendedName>
</protein>
<keyword evidence="6 10" id="KW-1133">Transmembrane helix</keyword>
<proteinExistence type="inferred from homology"/>
<evidence type="ECO:0000256" key="9">
    <source>
        <dbReference type="RuleBase" id="RU003794"/>
    </source>
</evidence>
<dbReference type="EC" id="2.1.1.-" evidence="9"/>
<dbReference type="GO" id="GO:0005886">
    <property type="term" value="C:plasma membrane"/>
    <property type="evidence" value="ECO:0007669"/>
    <property type="project" value="UniProtKB-SubCell"/>
</dbReference>
<dbReference type="PRINTS" id="PR00864">
    <property type="entry name" value="PREPILNPTASE"/>
</dbReference>
<dbReference type="eggNOG" id="COG1989">
    <property type="taxonomic scope" value="Bacteria"/>
</dbReference>
<evidence type="ECO:0000256" key="6">
    <source>
        <dbReference type="ARBA" id="ARBA00022989"/>
    </source>
</evidence>
<feature type="transmembrane region" description="Helical" evidence="10">
    <location>
        <begin position="123"/>
        <end position="141"/>
    </location>
</feature>
<comment type="catalytic activity">
    <reaction evidence="9">
        <text>Typically cleaves a -Gly-|-Phe- bond to release an N-terminal, basic peptide of 5-8 residues from type IV prepilin, and then N-methylates the new N-terminal amino group, the methyl donor being S-adenosyl-L-methionine.</text>
        <dbReference type="EC" id="3.4.23.43"/>
    </reaction>
</comment>
<feature type="transmembrane region" description="Helical" evidence="10">
    <location>
        <begin position="255"/>
        <end position="275"/>
    </location>
</feature>
<dbReference type="PANTHER" id="PTHR30487">
    <property type="entry name" value="TYPE 4 PREPILIN-LIKE PROTEINS LEADER PEPTIDE-PROCESSING ENZYME"/>
    <property type="match status" value="1"/>
</dbReference>
<keyword evidence="9" id="KW-0489">Methyltransferase</keyword>
<dbReference type="AlphaFoldDB" id="A0A090UYC8"/>
<feature type="domain" description="Prepilin type IV endopeptidase peptidase" evidence="11">
    <location>
        <begin position="131"/>
        <end position="237"/>
    </location>
</feature>
<evidence type="ECO:0000256" key="7">
    <source>
        <dbReference type="ARBA" id="ARBA00023136"/>
    </source>
</evidence>
<dbReference type="OrthoDB" id="9789291at2"/>
<dbReference type="InterPro" id="IPR010627">
    <property type="entry name" value="Prepilin_pept_A24_N"/>
</dbReference>
<keyword evidence="3" id="KW-1003">Cell membrane</keyword>
<evidence type="ECO:0000313" key="14">
    <source>
        <dbReference type="Proteomes" id="UP000029462"/>
    </source>
</evidence>
<keyword evidence="9" id="KW-0511">Multifunctional enzyme</keyword>
<dbReference type="Pfam" id="PF01478">
    <property type="entry name" value="Peptidase_A24"/>
    <property type="match status" value="1"/>
</dbReference>
<dbReference type="GO" id="GO:0006465">
    <property type="term" value="P:signal peptide processing"/>
    <property type="evidence" value="ECO:0007669"/>
    <property type="project" value="TreeGrafter"/>
</dbReference>
<evidence type="ECO:0000256" key="4">
    <source>
        <dbReference type="ARBA" id="ARBA00022519"/>
    </source>
</evidence>
<organism evidence="13 14">
    <name type="scientific">Pseudescherichia vulneris NBRC 102420</name>
    <dbReference type="NCBI Taxonomy" id="1115515"/>
    <lineage>
        <taxon>Bacteria</taxon>
        <taxon>Pseudomonadati</taxon>
        <taxon>Pseudomonadota</taxon>
        <taxon>Gammaproteobacteria</taxon>
        <taxon>Enterobacterales</taxon>
        <taxon>Enterobacteriaceae</taxon>
        <taxon>Pseudescherichia</taxon>
    </lineage>
</organism>
<keyword evidence="9" id="KW-0645">Protease</keyword>
<dbReference type="InterPro" id="IPR050882">
    <property type="entry name" value="Prepilin_peptidase/N-MTase"/>
</dbReference>
<keyword evidence="4" id="KW-0997">Cell inner membrane</keyword>
<keyword evidence="9" id="KW-0378">Hydrolase</keyword>
<dbReference type="EMBL" id="BBMZ01000008">
    <property type="protein sequence ID" value="GAL57640.1"/>
    <property type="molecule type" value="Genomic_DNA"/>
</dbReference>
<comment type="function">
    <text evidence="9">Plays an essential role in type IV pili and type II pseudopili formation by proteolytically removing the leader sequence from substrate proteins and subsequently monomethylating the alpha-amino group of the newly exposed N-terminal phenylalanine.</text>
</comment>
<feature type="transmembrane region" description="Helical" evidence="10">
    <location>
        <begin position="210"/>
        <end position="243"/>
    </location>
</feature>
<evidence type="ECO:0000256" key="8">
    <source>
        <dbReference type="RuleBase" id="RU003793"/>
    </source>
</evidence>
<keyword evidence="7 10" id="KW-0472">Membrane</keyword>
<feature type="transmembrane region" description="Helical" evidence="10">
    <location>
        <begin position="153"/>
        <end position="171"/>
    </location>
</feature>
<reference evidence="13 14" key="1">
    <citation type="submission" date="2014-09" db="EMBL/GenBank/DDBJ databases">
        <title>Whole genome shotgun sequence of Escherichia vulneris NBRC 102420.</title>
        <authorList>
            <person name="Yoshida Y."/>
            <person name="Hosoyama A."/>
            <person name="Tsuchikane K."/>
            <person name="Ohji S."/>
            <person name="Ichikawa N."/>
            <person name="Kimura A."/>
            <person name="Yamazoe A."/>
            <person name="Ezaki T."/>
            <person name="Fujita N."/>
        </authorList>
    </citation>
    <scope>NUCLEOTIDE SEQUENCE [LARGE SCALE GENOMIC DNA]</scope>
    <source>
        <strain evidence="13 14">NBRC 102420</strain>
    </source>
</reference>
<comment type="subcellular location">
    <subcellularLocation>
        <location evidence="1">Cell inner membrane</location>
        <topology evidence="1">Multi-pass membrane protein</topology>
    </subcellularLocation>
    <subcellularLocation>
        <location evidence="9">Cell membrane</location>
        <topology evidence="9">Multi-pass membrane protein</topology>
    </subcellularLocation>
</comment>
<dbReference type="PANTHER" id="PTHR30487:SF0">
    <property type="entry name" value="PREPILIN LEADER PEPTIDASE_N-METHYLTRANSFERASE-RELATED"/>
    <property type="match status" value="1"/>
</dbReference>
<dbReference type="Gene3D" id="1.20.120.1220">
    <property type="match status" value="1"/>
</dbReference>
<dbReference type="EC" id="3.4.23.43" evidence="9"/>
<keyword evidence="9" id="KW-0808">Transferase</keyword>
<evidence type="ECO:0000256" key="1">
    <source>
        <dbReference type="ARBA" id="ARBA00004429"/>
    </source>
</evidence>
<dbReference type="Proteomes" id="UP000029462">
    <property type="component" value="Unassembled WGS sequence"/>
</dbReference>
<dbReference type="GO" id="GO:0032259">
    <property type="term" value="P:methylation"/>
    <property type="evidence" value="ECO:0007669"/>
    <property type="project" value="UniProtKB-KW"/>
</dbReference>
<feature type="domain" description="Prepilin peptidase A24 N-terminal" evidence="12">
    <location>
        <begin position="18"/>
        <end position="113"/>
    </location>
</feature>
<evidence type="ECO:0000256" key="2">
    <source>
        <dbReference type="ARBA" id="ARBA00005801"/>
    </source>
</evidence>
<dbReference type="GO" id="GO:0008168">
    <property type="term" value="F:methyltransferase activity"/>
    <property type="evidence" value="ECO:0007669"/>
    <property type="project" value="UniProtKB-KW"/>
</dbReference>
<accession>A0A090UYC8</accession>
<dbReference type="STRING" id="1115515.EV102420_08_01030"/>
<sequence length="276" mass="30765">MRIETIITAWYPWLALGLGLFIGSFLNVVIYRLPIMMMRSVTEKAIQSDRPDVNLWWPPSHCPHCQHAVMPWDNIPLFSWLLLRGRCRYCKCAIPALYPLSELATGMVFFALVTGYFPQFTLIQILFLACFFCLAYTLAVIDIKTFLLPDGLVYPLLWLGLAASVLNIIPVSPRDSVMGAIVIGAFTWLLAHGYAWLGKREGLGGGDVKLYTACAAWVGLNHIAELMLGSAVLGVLAFFIRGLPPFRRLNTTNPYLPFGPAIAVTALLILHMEVLH</sequence>
<dbReference type="Pfam" id="PF06750">
    <property type="entry name" value="A24_N_bact"/>
    <property type="match status" value="1"/>
</dbReference>
<gene>
    <name evidence="13" type="ORF">EV102420_08_01030</name>
</gene>
<name>A0A090UYC8_PSEVU</name>
<keyword evidence="14" id="KW-1185">Reference proteome</keyword>
<feature type="transmembrane region" description="Helical" evidence="10">
    <location>
        <begin position="177"/>
        <end position="198"/>
    </location>
</feature>
<dbReference type="InterPro" id="IPR000045">
    <property type="entry name" value="Prepilin_IV_endopep_pep"/>
</dbReference>
<dbReference type="GO" id="GO:0004190">
    <property type="term" value="F:aspartic-type endopeptidase activity"/>
    <property type="evidence" value="ECO:0007669"/>
    <property type="project" value="UniProtKB-EC"/>
</dbReference>
<keyword evidence="5 9" id="KW-0812">Transmembrane</keyword>
<evidence type="ECO:0000256" key="10">
    <source>
        <dbReference type="SAM" id="Phobius"/>
    </source>
</evidence>
<comment type="caution">
    <text evidence="13">The sequence shown here is derived from an EMBL/GenBank/DDBJ whole genome shotgun (WGS) entry which is preliminary data.</text>
</comment>